<keyword evidence="2" id="KW-1185">Reference proteome</keyword>
<dbReference type="Proteomes" id="UP000179524">
    <property type="component" value="Unassembled WGS sequence"/>
</dbReference>
<evidence type="ECO:0000313" key="2">
    <source>
        <dbReference type="Proteomes" id="UP000179524"/>
    </source>
</evidence>
<evidence type="ECO:0000313" key="1">
    <source>
        <dbReference type="EMBL" id="OIJ14329.1"/>
    </source>
</evidence>
<dbReference type="EMBL" id="MLQR01000020">
    <property type="protein sequence ID" value="OIJ14329.1"/>
    <property type="molecule type" value="Genomic_DNA"/>
</dbReference>
<dbReference type="AlphaFoldDB" id="A0A1S2LP81"/>
<gene>
    <name evidence="1" type="ORF">BKP37_08245</name>
</gene>
<accession>A0A1S2LP81</accession>
<organism evidence="1 2">
    <name type="scientific">Anaerobacillus alkalilacustris</name>
    <dbReference type="NCBI Taxonomy" id="393763"/>
    <lineage>
        <taxon>Bacteria</taxon>
        <taxon>Bacillati</taxon>
        <taxon>Bacillota</taxon>
        <taxon>Bacilli</taxon>
        <taxon>Bacillales</taxon>
        <taxon>Bacillaceae</taxon>
        <taxon>Anaerobacillus</taxon>
    </lineage>
</organism>
<dbReference type="InterPro" id="IPR025552">
    <property type="entry name" value="YkyB"/>
</dbReference>
<comment type="caution">
    <text evidence="1">The sequence shown here is derived from an EMBL/GenBank/DDBJ whole genome shotgun (WGS) entry which is preliminary data.</text>
</comment>
<protein>
    <submittedName>
        <fullName evidence="1">Uncharacterized protein</fullName>
    </submittedName>
</protein>
<reference evidence="1 2" key="1">
    <citation type="submission" date="2016-10" db="EMBL/GenBank/DDBJ databases">
        <title>Draft genome sequences of four alkaliphilic bacteria belonging to the Anaerobacillus genus.</title>
        <authorList>
            <person name="Bassil N.M."/>
            <person name="Lloyd J.R."/>
        </authorList>
    </citation>
    <scope>NUCLEOTIDE SEQUENCE [LARGE SCALE GENOMIC DNA]</scope>
    <source>
        <strain evidence="1 2">DSM 18345</strain>
    </source>
</reference>
<proteinExistence type="predicted"/>
<dbReference type="Pfam" id="PF14177">
    <property type="entry name" value="YkyB"/>
    <property type="match status" value="1"/>
</dbReference>
<name>A0A1S2LP81_9BACI</name>
<sequence length="167" mass="18856">MVKNSNSSTNLDIESIQHALYSVNRHAKTAIVKRDLYDIKNNTLQKLIKIGHAKKLWLEYSTQPGKAKQSTVVLVKVGIKTKGNPHFFHMIPEKEDYITLKHKGVVCPQDLHNPKSSMSLNTAKKILLQFIGAKPQKVKVQKPTKPALNKNVFISSFLDGSSRSRKR</sequence>
<dbReference type="RefSeq" id="WP_071309131.1">
    <property type="nucleotide sequence ID" value="NZ_MLQR01000020.1"/>
</dbReference>
<dbReference type="OrthoDB" id="2360869at2"/>